<feature type="region of interest" description="Disordered" evidence="1">
    <location>
        <begin position="18"/>
        <end position="73"/>
    </location>
</feature>
<gene>
    <name evidence="2" type="ORF">C496_10421</name>
</gene>
<accession>L9VVA5</accession>
<dbReference type="PROSITE" id="PS51257">
    <property type="entry name" value="PROKAR_LIPOPROTEIN"/>
    <property type="match status" value="1"/>
</dbReference>
<name>L9VVA5_9EURY</name>
<evidence type="ECO:0000313" key="2">
    <source>
        <dbReference type="EMBL" id="ELY41100.1"/>
    </source>
</evidence>
<evidence type="ECO:0000256" key="1">
    <source>
        <dbReference type="SAM" id="MobiDB-lite"/>
    </source>
</evidence>
<dbReference type="RefSeq" id="WP_006089917.1">
    <property type="nucleotide sequence ID" value="NZ_AOHW01000029.1"/>
</dbReference>
<dbReference type="Proteomes" id="UP000011599">
    <property type="component" value="Unassembled WGS sequence"/>
</dbReference>
<dbReference type="eggNOG" id="arCOG10773">
    <property type="taxonomic scope" value="Archaea"/>
</dbReference>
<proteinExistence type="predicted"/>
<feature type="compositionally biased region" description="Acidic residues" evidence="1">
    <location>
        <begin position="28"/>
        <end position="38"/>
    </location>
</feature>
<reference evidence="2 3" key="1">
    <citation type="journal article" date="2014" name="PLoS Genet.">
        <title>Phylogenetically driven sequencing of extremely halophilic archaea reveals strategies for static and dynamic osmo-response.</title>
        <authorList>
            <person name="Becker E.A."/>
            <person name="Seitzer P.M."/>
            <person name="Tritt A."/>
            <person name="Larsen D."/>
            <person name="Krusor M."/>
            <person name="Yao A.I."/>
            <person name="Wu D."/>
            <person name="Madern D."/>
            <person name="Eisen J.A."/>
            <person name="Darling A.E."/>
            <person name="Facciotti M.T."/>
        </authorList>
    </citation>
    <scope>NUCLEOTIDE SEQUENCE [LARGE SCALE GENOMIC DNA]</scope>
    <source>
        <strain evidence="2 3">GA33</strain>
    </source>
</reference>
<evidence type="ECO:0008006" key="4">
    <source>
        <dbReference type="Google" id="ProtNLM"/>
    </source>
</evidence>
<keyword evidence="3" id="KW-1185">Reference proteome</keyword>
<protein>
    <recommendedName>
        <fullName evidence="4">Lipoprotein</fullName>
    </recommendedName>
</protein>
<dbReference type="EMBL" id="AOHW01000029">
    <property type="protein sequence ID" value="ELY41100.1"/>
    <property type="molecule type" value="Genomic_DNA"/>
</dbReference>
<dbReference type="AlphaFoldDB" id="L9VVA5"/>
<dbReference type="OrthoDB" id="163902at2157"/>
<evidence type="ECO:0000313" key="3">
    <source>
        <dbReference type="Proteomes" id="UP000011599"/>
    </source>
</evidence>
<sequence>MERRKILLGSGAALATALAGCSGSETSDGSDDDDDGSDPDPNGNDKENGDDNGDHDTDGTDTDDVPGFDGKKLDVDSDVISVKAIEKKGDKLEVLVETEITDHEKLYAELESIADDHDDAVVDPEAFVAEIKTVEWIIEHDKTTVAAFYVSVDWIISYLQNELSQEEFYYKVKQTAE</sequence>
<organism evidence="2 3">
    <name type="scientific">Natronorubrum tibetense GA33</name>
    <dbReference type="NCBI Taxonomy" id="1114856"/>
    <lineage>
        <taxon>Archaea</taxon>
        <taxon>Methanobacteriati</taxon>
        <taxon>Methanobacteriota</taxon>
        <taxon>Stenosarchaea group</taxon>
        <taxon>Halobacteria</taxon>
        <taxon>Halobacteriales</taxon>
        <taxon>Natrialbaceae</taxon>
        <taxon>Natronorubrum</taxon>
    </lineage>
</organism>
<comment type="caution">
    <text evidence="2">The sequence shown here is derived from an EMBL/GenBank/DDBJ whole genome shotgun (WGS) entry which is preliminary data.</text>
</comment>
<feature type="compositionally biased region" description="Basic and acidic residues" evidence="1">
    <location>
        <begin position="43"/>
        <end position="58"/>
    </location>
</feature>
<dbReference type="PATRIC" id="fig|1114856.3.peg.2170"/>